<evidence type="ECO:0000313" key="1">
    <source>
        <dbReference type="EMBL" id="KAH1056280.1"/>
    </source>
</evidence>
<dbReference type="EMBL" id="JAIQCV010000010">
    <property type="protein sequence ID" value="KAH1056280.1"/>
    <property type="molecule type" value="Genomic_DNA"/>
</dbReference>
<protein>
    <recommendedName>
        <fullName evidence="3">DUF4283 domain-containing protein</fullName>
    </recommendedName>
</protein>
<name>A0A9D3URV4_9ROSI</name>
<evidence type="ECO:0008006" key="3">
    <source>
        <dbReference type="Google" id="ProtNLM"/>
    </source>
</evidence>
<accession>A0A9D3URV4</accession>
<proteinExistence type="predicted"/>
<sequence>MEGDLAKLNILDEEEEAFTEEVSVVDQSYQLFLAGRCLTDSVVHFPSLCNTMADLWHPIKGICTTDLGEKRFLFQCFHEVDVQRIQVHDLPPGMMTVTMAKQFGDVLGRFLENEIDVGQNSERLMAIKSLNQNSIGRELGYNISFNRDINWHDLGHTMQSGIGNDGGPMELVLAEENDPLTILEGKKSNGL</sequence>
<gene>
    <name evidence="1" type="ORF">J1N35_034345</name>
</gene>
<keyword evidence="2" id="KW-1185">Reference proteome</keyword>
<dbReference type="Proteomes" id="UP000828251">
    <property type="component" value="Unassembled WGS sequence"/>
</dbReference>
<reference evidence="1 2" key="1">
    <citation type="journal article" date="2021" name="Plant Biotechnol. J.">
        <title>Multi-omics assisted identification of the key and species-specific regulatory components of drought-tolerant mechanisms in Gossypium stocksii.</title>
        <authorList>
            <person name="Yu D."/>
            <person name="Ke L."/>
            <person name="Zhang D."/>
            <person name="Wu Y."/>
            <person name="Sun Y."/>
            <person name="Mei J."/>
            <person name="Sun J."/>
            <person name="Sun Y."/>
        </authorList>
    </citation>
    <scope>NUCLEOTIDE SEQUENCE [LARGE SCALE GENOMIC DNA]</scope>
    <source>
        <strain evidence="2">cv. E1</strain>
        <tissue evidence="1">Leaf</tissue>
    </source>
</reference>
<evidence type="ECO:0000313" key="2">
    <source>
        <dbReference type="Proteomes" id="UP000828251"/>
    </source>
</evidence>
<comment type="caution">
    <text evidence="1">The sequence shown here is derived from an EMBL/GenBank/DDBJ whole genome shotgun (WGS) entry which is preliminary data.</text>
</comment>
<organism evidence="1 2">
    <name type="scientific">Gossypium stocksii</name>
    <dbReference type="NCBI Taxonomy" id="47602"/>
    <lineage>
        <taxon>Eukaryota</taxon>
        <taxon>Viridiplantae</taxon>
        <taxon>Streptophyta</taxon>
        <taxon>Embryophyta</taxon>
        <taxon>Tracheophyta</taxon>
        <taxon>Spermatophyta</taxon>
        <taxon>Magnoliopsida</taxon>
        <taxon>eudicotyledons</taxon>
        <taxon>Gunneridae</taxon>
        <taxon>Pentapetalae</taxon>
        <taxon>rosids</taxon>
        <taxon>malvids</taxon>
        <taxon>Malvales</taxon>
        <taxon>Malvaceae</taxon>
        <taxon>Malvoideae</taxon>
        <taxon>Gossypium</taxon>
    </lineage>
</organism>
<dbReference type="AlphaFoldDB" id="A0A9D3URV4"/>